<reference evidence="2 3" key="1">
    <citation type="submission" date="2020-08" db="EMBL/GenBank/DDBJ databases">
        <title>Genomic Encyclopedia of Type Strains, Phase IV (KMG-IV): sequencing the most valuable type-strain genomes for metagenomic binning, comparative biology and taxonomic classification.</title>
        <authorList>
            <person name="Goeker M."/>
        </authorList>
    </citation>
    <scope>NUCLEOTIDE SEQUENCE [LARGE SCALE GENOMIC DNA]</scope>
    <source>
        <strain evidence="2 3">DSM 5391</strain>
    </source>
</reference>
<dbReference type="Proteomes" id="UP000531594">
    <property type="component" value="Unassembled WGS sequence"/>
</dbReference>
<protein>
    <submittedName>
        <fullName evidence="2">Amino acid transporter</fullName>
    </submittedName>
</protein>
<feature type="transmembrane region" description="Helical" evidence="1">
    <location>
        <begin position="7"/>
        <end position="24"/>
    </location>
</feature>
<sequence length="57" mass="6815">MKKLYPLLLILVIMFSFFLQLLGLMELIPLYLTSPILFVSLLLFFIFLNNRNRFKGF</sequence>
<accession>A0A7X0HPV4</accession>
<evidence type="ECO:0000313" key="2">
    <source>
        <dbReference type="EMBL" id="MBB6443552.1"/>
    </source>
</evidence>
<keyword evidence="1" id="KW-1133">Transmembrane helix</keyword>
<organism evidence="2 3">
    <name type="scientific">Bacillus benzoevorans</name>
    <dbReference type="NCBI Taxonomy" id="1456"/>
    <lineage>
        <taxon>Bacteria</taxon>
        <taxon>Bacillati</taxon>
        <taxon>Bacillota</taxon>
        <taxon>Bacilli</taxon>
        <taxon>Bacillales</taxon>
        <taxon>Bacillaceae</taxon>
        <taxon>Bacillus</taxon>
    </lineage>
</organism>
<name>A0A7X0HPV4_9BACI</name>
<dbReference type="EMBL" id="JACHGK010000001">
    <property type="protein sequence ID" value="MBB6443552.1"/>
    <property type="molecule type" value="Genomic_DNA"/>
</dbReference>
<keyword evidence="1" id="KW-0472">Membrane</keyword>
<comment type="caution">
    <text evidence="2">The sequence shown here is derived from an EMBL/GenBank/DDBJ whole genome shotgun (WGS) entry which is preliminary data.</text>
</comment>
<evidence type="ECO:0000256" key="1">
    <source>
        <dbReference type="SAM" id="Phobius"/>
    </source>
</evidence>
<proteinExistence type="predicted"/>
<keyword evidence="3" id="KW-1185">Reference proteome</keyword>
<evidence type="ECO:0000313" key="3">
    <source>
        <dbReference type="Proteomes" id="UP000531594"/>
    </source>
</evidence>
<dbReference type="RefSeq" id="WP_184521533.1">
    <property type="nucleotide sequence ID" value="NZ_JACHGK010000001.1"/>
</dbReference>
<keyword evidence="1" id="KW-0812">Transmembrane</keyword>
<gene>
    <name evidence="2" type="ORF">HNR53_000140</name>
</gene>
<dbReference type="AlphaFoldDB" id="A0A7X0HPV4"/>
<feature type="transmembrane region" description="Helical" evidence="1">
    <location>
        <begin position="30"/>
        <end position="48"/>
    </location>
</feature>